<dbReference type="AlphaFoldDB" id="A0A975G1J1"/>
<feature type="transmembrane region" description="Helical" evidence="1">
    <location>
        <begin position="42"/>
        <end position="66"/>
    </location>
</feature>
<dbReference type="KEGG" id="caul:KCG34_02900"/>
<name>A0A975G1J1_9CAUL</name>
<reference evidence="2" key="1">
    <citation type="submission" date="2021-04" db="EMBL/GenBank/DDBJ databases">
        <title>The complete genome sequence of Caulobacter sp. S6.</title>
        <authorList>
            <person name="Tang Y."/>
            <person name="Ouyang W."/>
            <person name="Liu Q."/>
            <person name="Huang B."/>
            <person name="Guo Z."/>
            <person name="Lei P."/>
        </authorList>
    </citation>
    <scope>NUCLEOTIDE SEQUENCE</scope>
    <source>
        <strain evidence="2">S6</strain>
    </source>
</reference>
<dbReference type="RefSeq" id="WP_211938903.1">
    <property type="nucleotide sequence ID" value="NZ_CP073078.1"/>
</dbReference>
<keyword evidence="1" id="KW-1133">Transmembrane helix</keyword>
<evidence type="ECO:0000313" key="3">
    <source>
        <dbReference type="Proteomes" id="UP000676409"/>
    </source>
</evidence>
<dbReference type="EMBL" id="CP073078">
    <property type="protein sequence ID" value="QUD88853.1"/>
    <property type="molecule type" value="Genomic_DNA"/>
</dbReference>
<accession>A0A975G1J1</accession>
<sequence length="86" mass="9265">MTSKSTNGLVLRIVVELVAAAVLAFALAAFAAPMLMNIRSNLAFWTGVACWPLAGAVILVAAALAIRDIRTLRREREIKARLYGPQ</sequence>
<keyword evidence="3" id="KW-1185">Reference proteome</keyword>
<protein>
    <submittedName>
        <fullName evidence="2">Uncharacterized protein</fullName>
    </submittedName>
</protein>
<keyword evidence="1" id="KW-0472">Membrane</keyword>
<proteinExistence type="predicted"/>
<feature type="transmembrane region" description="Helical" evidence="1">
    <location>
        <begin position="9"/>
        <end position="36"/>
    </location>
</feature>
<gene>
    <name evidence="2" type="ORF">KCG34_02900</name>
</gene>
<evidence type="ECO:0000256" key="1">
    <source>
        <dbReference type="SAM" id="Phobius"/>
    </source>
</evidence>
<dbReference type="Proteomes" id="UP000676409">
    <property type="component" value="Chromosome"/>
</dbReference>
<evidence type="ECO:0000313" key="2">
    <source>
        <dbReference type="EMBL" id="QUD88853.1"/>
    </source>
</evidence>
<keyword evidence="1" id="KW-0812">Transmembrane</keyword>
<organism evidence="2 3">
    <name type="scientific">Phenylobacterium montanum</name>
    <dbReference type="NCBI Taxonomy" id="2823693"/>
    <lineage>
        <taxon>Bacteria</taxon>
        <taxon>Pseudomonadati</taxon>
        <taxon>Pseudomonadota</taxon>
        <taxon>Alphaproteobacteria</taxon>
        <taxon>Caulobacterales</taxon>
        <taxon>Caulobacteraceae</taxon>
        <taxon>Phenylobacterium</taxon>
    </lineage>
</organism>